<accession>A0A1L7WH59</accession>
<evidence type="ECO:0000313" key="1">
    <source>
        <dbReference type="EMBL" id="CZR52114.1"/>
    </source>
</evidence>
<protein>
    <submittedName>
        <fullName evidence="1">Uncharacterized protein</fullName>
    </submittedName>
</protein>
<gene>
    <name evidence="1" type="ORF">PAC_01991</name>
</gene>
<proteinExistence type="predicted"/>
<organism evidence="1 2">
    <name type="scientific">Phialocephala subalpina</name>
    <dbReference type="NCBI Taxonomy" id="576137"/>
    <lineage>
        <taxon>Eukaryota</taxon>
        <taxon>Fungi</taxon>
        <taxon>Dikarya</taxon>
        <taxon>Ascomycota</taxon>
        <taxon>Pezizomycotina</taxon>
        <taxon>Leotiomycetes</taxon>
        <taxon>Helotiales</taxon>
        <taxon>Mollisiaceae</taxon>
        <taxon>Phialocephala</taxon>
        <taxon>Phialocephala fortinii species complex</taxon>
    </lineage>
</organism>
<dbReference type="AlphaFoldDB" id="A0A1L7WH59"/>
<dbReference type="Proteomes" id="UP000184330">
    <property type="component" value="Unassembled WGS sequence"/>
</dbReference>
<reference evidence="1 2" key="1">
    <citation type="submission" date="2016-03" db="EMBL/GenBank/DDBJ databases">
        <authorList>
            <person name="Ploux O."/>
        </authorList>
    </citation>
    <scope>NUCLEOTIDE SEQUENCE [LARGE SCALE GENOMIC DNA]</scope>
    <source>
        <strain evidence="1 2">UAMH 11012</strain>
    </source>
</reference>
<evidence type="ECO:0000313" key="2">
    <source>
        <dbReference type="Proteomes" id="UP000184330"/>
    </source>
</evidence>
<name>A0A1L7WH59_9HELO</name>
<keyword evidence="2" id="KW-1185">Reference proteome</keyword>
<dbReference type="EMBL" id="FJOG01000002">
    <property type="protein sequence ID" value="CZR52114.1"/>
    <property type="molecule type" value="Genomic_DNA"/>
</dbReference>
<sequence>MLLAEFEGLVWGFPFLLRFPLLLSLKSSRISSLPVSHSAVLVGRSPPRSHSSQLFKQPCTLLSNNYPSSQHFKHGGTRLLQSLIHYAKVRINPYSMGLFHVPLWASLVYLRVQILQVEDLSTLYEQSLEQDVISFVC</sequence>